<name>A0ABU3SWA2_9ALTE</name>
<keyword evidence="2" id="KW-1185">Reference proteome</keyword>
<dbReference type="RefSeq" id="WP_316025810.1">
    <property type="nucleotide sequence ID" value="NZ_JAWDIO010000002.1"/>
</dbReference>
<dbReference type="EMBL" id="JAWDIO010000002">
    <property type="protein sequence ID" value="MDU0354192.1"/>
    <property type="molecule type" value="Genomic_DNA"/>
</dbReference>
<evidence type="ECO:0000313" key="2">
    <source>
        <dbReference type="Proteomes" id="UP001247805"/>
    </source>
</evidence>
<protein>
    <recommendedName>
        <fullName evidence="3">Xylose isomerase-like TIM barrel domain-containing protein</fullName>
    </recommendedName>
</protein>
<reference evidence="1 2" key="1">
    <citation type="submission" date="2023-10" db="EMBL/GenBank/DDBJ databases">
        <title>Glaciecola aquimarina strain GGW-M5 nov., isolated from a coastal seawater.</title>
        <authorList>
            <person name="Bayburt H."/>
            <person name="Kim J.M."/>
            <person name="Choi B.J."/>
            <person name="Jeon C.O."/>
        </authorList>
    </citation>
    <scope>NUCLEOTIDE SEQUENCE [LARGE SCALE GENOMIC DNA]</scope>
    <source>
        <strain evidence="1 2">KCTC 32108</strain>
    </source>
</reference>
<dbReference type="Proteomes" id="UP001247805">
    <property type="component" value="Unassembled WGS sequence"/>
</dbReference>
<gene>
    <name evidence="1" type="ORF">RS130_09830</name>
</gene>
<evidence type="ECO:0008006" key="3">
    <source>
        <dbReference type="Google" id="ProtNLM"/>
    </source>
</evidence>
<comment type="caution">
    <text evidence="1">The sequence shown here is derived from an EMBL/GenBank/DDBJ whole genome shotgun (WGS) entry which is preliminary data.</text>
</comment>
<dbReference type="InterPro" id="IPR036237">
    <property type="entry name" value="Xyl_isomerase-like_sf"/>
</dbReference>
<dbReference type="Gene3D" id="3.20.20.150">
    <property type="entry name" value="Divalent-metal-dependent TIM barrel enzymes"/>
    <property type="match status" value="1"/>
</dbReference>
<evidence type="ECO:0000313" key="1">
    <source>
        <dbReference type="EMBL" id="MDU0354192.1"/>
    </source>
</evidence>
<proteinExistence type="predicted"/>
<sequence length="100" mass="11198">MMLQLDIGWVNYAGKDPIEYVRRYAGRTLATHIKIRTNASGQSPIIGEDDYPWAELIKVLSKDGGTQWLVIEQEEYSKGRTSLSTVAASKKGLDKIIQTL</sequence>
<accession>A0ABU3SWA2</accession>
<organism evidence="1 2">
    <name type="scientific">Paraglaciecola aquimarina</name>
    <dbReference type="NCBI Taxonomy" id="1235557"/>
    <lineage>
        <taxon>Bacteria</taxon>
        <taxon>Pseudomonadati</taxon>
        <taxon>Pseudomonadota</taxon>
        <taxon>Gammaproteobacteria</taxon>
        <taxon>Alteromonadales</taxon>
        <taxon>Alteromonadaceae</taxon>
        <taxon>Paraglaciecola</taxon>
    </lineage>
</organism>
<dbReference type="SUPFAM" id="SSF51658">
    <property type="entry name" value="Xylose isomerase-like"/>
    <property type="match status" value="1"/>
</dbReference>